<comment type="similarity">
    <text evidence="1">Belongs to the 3-oxoacid CoA-transferase subunit B family.</text>
</comment>
<dbReference type="InterPro" id="IPR037171">
    <property type="entry name" value="NagB/RpiA_transferase-like"/>
</dbReference>
<protein>
    <submittedName>
        <fullName evidence="2">Glutaconate CoA-transferase</fullName>
        <ecNumber evidence="2">2.8.3.12</ecNumber>
    </submittedName>
</protein>
<dbReference type="KEGG" id="drm:Dred_1891"/>
<gene>
    <name evidence="2" type="ordered locus">Dred_1891</name>
</gene>
<evidence type="ECO:0000313" key="2">
    <source>
        <dbReference type="EMBL" id="ABO50413.1"/>
    </source>
</evidence>
<keyword evidence="3" id="KW-1185">Reference proteome</keyword>
<evidence type="ECO:0000313" key="3">
    <source>
        <dbReference type="Proteomes" id="UP000001556"/>
    </source>
</evidence>
<sequence length="291" mass="31922">MINYAKDYTLPELMTAAAAREIQDGELAFIGVGMPLMAATVAKFTHAPNFNMMVEYGAVGPSPRRLPMCVNCAVNNERAYYTGNQREVMGAQQAGFVDVACISGAQIDKFGNLNSTFIGTDYYNPKVRLAGSGGANDLASSANRILIMMRQDGRNFVEKLDYLTSPGYLDGRPGAREQAGLCGGGPVAVITTMGVYRFDVDTREMYLEKIHPGVKLENIKAAVKWDLAISPNLSETELPTEEQVMIMRTLDPLAVYLGNGRSLLAGDFETFMNMFEDSYKPMLKLMKEKGM</sequence>
<dbReference type="STRING" id="349161.Dred_1891"/>
<dbReference type="OrthoDB" id="9805230at2"/>
<dbReference type="eggNOG" id="COG2057">
    <property type="taxonomic scope" value="Bacteria"/>
</dbReference>
<dbReference type="SUPFAM" id="SSF100950">
    <property type="entry name" value="NagB/RpiA/CoA transferase-like"/>
    <property type="match status" value="1"/>
</dbReference>
<dbReference type="PANTHER" id="PTHR43293">
    <property type="entry name" value="ACETATE COA-TRANSFERASE YDIF"/>
    <property type="match status" value="1"/>
</dbReference>
<dbReference type="HOGENOM" id="CLU_069088_0_0_9"/>
<reference evidence="2 3" key="1">
    <citation type="submission" date="2007-03" db="EMBL/GenBank/DDBJ databases">
        <title>Complete sequence of Desulfotomaculum reducens MI-1.</title>
        <authorList>
            <consortium name="US DOE Joint Genome Institute"/>
            <person name="Copeland A."/>
            <person name="Lucas S."/>
            <person name="Lapidus A."/>
            <person name="Barry K."/>
            <person name="Detter J.C."/>
            <person name="Glavina del Rio T."/>
            <person name="Hammon N."/>
            <person name="Israni S."/>
            <person name="Dalin E."/>
            <person name="Tice H."/>
            <person name="Pitluck S."/>
            <person name="Sims D."/>
            <person name="Brettin T."/>
            <person name="Bruce D."/>
            <person name="Han C."/>
            <person name="Tapia R."/>
            <person name="Schmutz J."/>
            <person name="Larimer F."/>
            <person name="Land M."/>
            <person name="Hauser L."/>
            <person name="Kyrpides N."/>
            <person name="Kim E."/>
            <person name="Tebo B.M."/>
            <person name="Richardson P."/>
        </authorList>
    </citation>
    <scope>NUCLEOTIDE SEQUENCE [LARGE SCALE GENOMIC DNA]</scope>
    <source>
        <strain evidence="2 3">MI-1</strain>
    </source>
</reference>
<dbReference type="AlphaFoldDB" id="A4J5R0"/>
<dbReference type="Gene3D" id="3.40.1080.10">
    <property type="entry name" value="Glutaconate Coenzyme A-transferase"/>
    <property type="match status" value="1"/>
</dbReference>
<dbReference type="Pfam" id="PF01144">
    <property type="entry name" value="CoA_trans"/>
    <property type="match status" value="1"/>
</dbReference>
<evidence type="ECO:0000256" key="1">
    <source>
        <dbReference type="ARBA" id="ARBA00007047"/>
    </source>
</evidence>
<keyword evidence="2" id="KW-0808">Transferase</keyword>
<proteinExistence type="inferred from homology"/>
<name>A4J5R0_DESRM</name>
<accession>A4J5R0</accession>
<dbReference type="Proteomes" id="UP000001556">
    <property type="component" value="Chromosome"/>
</dbReference>
<dbReference type="GO" id="GO:0018730">
    <property type="term" value="F:glutaconate CoA-transferase activity"/>
    <property type="evidence" value="ECO:0007669"/>
    <property type="project" value="UniProtKB-EC"/>
</dbReference>
<dbReference type="EC" id="2.8.3.12" evidence="2"/>
<dbReference type="RefSeq" id="WP_011878225.1">
    <property type="nucleotide sequence ID" value="NC_009253.1"/>
</dbReference>
<dbReference type="EMBL" id="CP000612">
    <property type="protein sequence ID" value="ABO50413.1"/>
    <property type="molecule type" value="Genomic_DNA"/>
</dbReference>
<organism evidence="2 3">
    <name type="scientific">Desulforamulus reducens (strain ATCC BAA-1160 / DSM 100696 / MI-1)</name>
    <name type="common">Desulfotomaculum reducens</name>
    <dbReference type="NCBI Taxonomy" id="349161"/>
    <lineage>
        <taxon>Bacteria</taxon>
        <taxon>Bacillati</taxon>
        <taxon>Bacillota</taxon>
        <taxon>Clostridia</taxon>
        <taxon>Eubacteriales</taxon>
        <taxon>Peptococcaceae</taxon>
        <taxon>Desulforamulus</taxon>
    </lineage>
</organism>
<dbReference type="PANTHER" id="PTHR43293:SF3">
    <property type="entry name" value="CHOLESTEROL RING-CLEAVING HYDROLASE IPDB SUBUNIT"/>
    <property type="match status" value="1"/>
</dbReference>
<dbReference type="InterPro" id="IPR004165">
    <property type="entry name" value="CoA_trans_fam_I"/>
</dbReference>
<dbReference type="SMART" id="SM00882">
    <property type="entry name" value="CoA_trans"/>
    <property type="match status" value="1"/>
</dbReference>